<protein>
    <submittedName>
        <fullName evidence="2">Uncharacterized protein</fullName>
    </submittedName>
</protein>
<dbReference type="Proteomes" id="UP000177625">
    <property type="component" value="Unassembled WGS sequence"/>
</dbReference>
<name>A0A1E1MT34_RHYSE</name>
<sequence length="125" mass="13699">MKRLSYLACEIVLQIANLPKTLRFSIACLPVHPRHFELGAVDAHPPPTSPQTVATSCTLVQHPPSTPLLPSKLDFELELELELELKPEIAGHTRISEKVGHSAEQQGILTLLGKSPSGLRLDPDR</sequence>
<evidence type="ECO:0000313" key="2">
    <source>
        <dbReference type="EMBL" id="CZT52242.1"/>
    </source>
</evidence>
<dbReference type="AlphaFoldDB" id="A0A1E1MT34"/>
<organism evidence="2 3">
    <name type="scientific">Rhynchosporium secalis</name>
    <name type="common">Barley scald fungus</name>
    <dbReference type="NCBI Taxonomy" id="38038"/>
    <lineage>
        <taxon>Eukaryota</taxon>
        <taxon>Fungi</taxon>
        <taxon>Dikarya</taxon>
        <taxon>Ascomycota</taxon>
        <taxon>Pezizomycotina</taxon>
        <taxon>Leotiomycetes</taxon>
        <taxon>Helotiales</taxon>
        <taxon>Ploettnerulaceae</taxon>
        <taxon>Rhynchosporium</taxon>
    </lineage>
</organism>
<feature type="region of interest" description="Disordered" evidence="1">
    <location>
        <begin position="97"/>
        <end position="125"/>
    </location>
</feature>
<reference evidence="3" key="1">
    <citation type="submission" date="2016-03" db="EMBL/GenBank/DDBJ databases">
        <authorList>
            <person name="Guldener U."/>
        </authorList>
    </citation>
    <scope>NUCLEOTIDE SEQUENCE [LARGE SCALE GENOMIC DNA]</scope>
</reference>
<proteinExistence type="predicted"/>
<keyword evidence="3" id="KW-1185">Reference proteome</keyword>
<gene>
    <name evidence="2" type="ORF">RSE6_13523</name>
</gene>
<evidence type="ECO:0000256" key="1">
    <source>
        <dbReference type="SAM" id="MobiDB-lite"/>
    </source>
</evidence>
<evidence type="ECO:0000313" key="3">
    <source>
        <dbReference type="Proteomes" id="UP000177625"/>
    </source>
</evidence>
<dbReference type="EMBL" id="FJVC01000561">
    <property type="protein sequence ID" value="CZT52242.1"/>
    <property type="molecule type" value="Genomic_DNA"/>
</dbReference>
<accession>A0A1E1MT34</accession>